<proteinExistence type="predicted"/>
<accession>A0A2G9TPV4</accession>
<dbReference type="EMBL" id="KZ356290">
    <property type="protein sequence ID" value="PIO60036.1"/>
    <property type="molecule type" value="Genomic_DNA"/>
</dbReference>
<sequence length="96" mass="11048">MGIRFLTTIFLSQIFGVASYTLLDRYYERLTRDDPQTSFYPLNQAQLIEDDTSDFADESPGTSIDFMVAPVQMTNPLFNFISKAGQLYRYLRSGKQ</sequence>
<evidence type="ECO:0000313" key="1">
    <source>
        <dbReference type="EMBL" id="PIO60036.1"/>
    </source>
</evidence>
<gene>
    <name evidence="1" type="ORF">TELCIR_18485</name>
</gene>
<protein>
    <submittedName>
        <fullName evidence="1">Uncharacterized protein</fullName>
    </submittedName>
</protein>
<keyword evidence="2" id="KW-1185">Reference proteome</keyword>
<organism evidence="1 2">
    <name type="scientific">Teladorsagia circumcincta</name>
    <name type="common">Brown stomach worm</name>
    <name type="synonym">Ostertagia circumcincta</name>
    <dbReference type="NCBI Taxonomy" id="45464"/>
    <lineage>
        <taxon>Eukaryota</taxon>
        <taxon>Metazoa</taxon>
        <taxon>Ecdysozoa</taxon>
        <taxon>Nematoda</taxon>
        <taxon>Chromadorea</taxon>
        <taxon>Rhabditida</taxon>
        <taxon>Rhabditina</taxon>
        <taxon>Rhabditomorpha</taxon>
        <taxon>Strongyloidea</taxon>
        <taxon>Trichostrongylidae</taxon>
        <taxon>Teladorsagia</taxon>
    </lineage>
</organism>
<dbReference type="OrthoDB" id="5840965at2759"/>
<name>A0A2G9TPV4_TELCI</name>
<dbReference type="Proteomes" id="UP000230423">
    <property type="component" value="Unassembled WGS sequence"/>
</dbReference>
<dbReference type="AlphaFoldDB" id="A0A2G9TPV4"/>
<reference evidence="1 2" key="1">
    <citation type="submission" date="2015-09" db="EMBL/GenBank/DDBJ databases">
        <title>Draft genome of the parasitic nematode Teladorsagia circumcincta isolate WARC Sus (inbred).</title>
        <authorList>
            <person name="Mitreva M."/>
        </authorList>
    </citation>
    <scope>NUCLEOTIDE SEQUENCE [LARGE SCALE GENOMIC DNA]</scope>
    <source>
        <strain evidence="1 2">S</strain>
    </source>
</reference>
<evidence type="ECO:0000313" key="2">
    <source>
        <dbReference type="Proteomes" id="UP000230423"/>
    </source>
</evidence>